<dbReference type="PROSITE" id="PS50011">
    <property type="entry name" value="PROTEIN_KINASE_DOM"/>
    <property type="match status" value="1"/>
</dbReference>
<dbReference type="SMART" id="SM00220">
    <property type="entry name" value="S_TKc"/>
    <property type="match status" value="1"/>
</dbReference>
<feature type="domain" description="Protein kinase" evidence="2">
    <location>
        <begin position="661"/>
        <end position="947"/>
    </location>
</feature>
<accession>A0ABN7TDE0</accession>
<keyword evidence="4" id="KW-1185">Reference proteome</keyword>
<name>A0ABN7TDE0_OIKDI</name>
<gene>
    <name evidence="3" type="ORF">OKIOD_LOCUS15561</name>
</gene>
<dbReference type="InterPro" id="IPR017441">
    <property type="entry name" value="Protein_kinase_ATP_BS"/>
</dbReference>
<keyword evidence="1" id="KW-0067">ATP-binding</keyword>
<dbReference type="Pfam" id="PF00069">
    <property type="entry name" value="Pkinase"/>
    <property type="match status" value="1"/>
</dbReference>
<evidence type="ECO:0000256" key="1">
    <source>
        <dbReference type="PROSITE-ProRule" id="PRU10141"/>
    </source>
</evidence>
<evidence type="ECO:0000313" key="3">
    <source>
        <dbReference type="EMBL" id="CAG5112599.1"/>
    </source>
</evidence>
<evidence type="ECO:0000259" key="2">
    <source>
        <dbReference type="PROSITE" id="PS50011"/>
    </source>
</evidence>
<dbReference type="Gene3D" id="1.10.510.10">
    <property type="entry name" value="Transferase(Phosphotransferase) domain 1"/>
    <property type="match status" value="1"/>
</dbReference>
<feature type="binding site" evidence="1">
    <location>
        <position position="700"/>
    </location>
    <ligand>
        <name>ATP</name>
        <dbReference type="ChEBI" id="CHEBI:30616"/>
    </ligand>
</feature>
<reference evidence="3 4" key="1">
    <citation type="submission" date="2021-04" db="EMBL/GenBank/DDBJ databases">
        <authorList>
            <person name="Bliznina A."/>
        </authorList>
    </citation>
    <scope>NUCLEOTIDE SEQUENCE [LARGE SCALE GENOMIC DNA]</scope>
</reference>
<dbReference type="PROSITE" id="PS00107">
    <property type="entry name" value="PROTEIN_KINASE_ATP"/>
    <property type="match status" value="1"/>
</dbReference>
<dbReference type="InterPro" id="IPR011009">
    <property type="entry name" value="Kinase-like_dom_sf"/>
</dbReference>
<dbReference type="Proteomes" id="UP001158576">
    <property type="component" value="Chromosome 2"/>
</dbReference>
<dbReference type="InterPro" id="IPR000719">
    <property type="entry name" value="Prot_kinase_dom"/>
</dbReference>
<dbReference type="EMBL" id="OU015567">
    <property type="protein sequence ID" value="CAG5112599.1"/>
    <property type="molecule type" value="Genomic_DNA"/>
</dbReference>
<evidence type="ECO:0000313" key="4">
    <source>
        <dbReference type="Proteomes" id="UP001158576"/>
    </source>
</evidence>
<protein>
    <submittedName>
        <fullName evidence="3">Oidioi.mRNA.OKI2018_I69.chr2.g6796.t1.cds</fullName>
    </submittedName>
</protein>
<dbReference type="SUPFAM" id="SSF56112">
    <property type="entry name" value="Protein kinase-like (PK-like)"/>
    <property type="match status" value="1"/>
</dbReference>
<keyword evidence="1" id="KW-0547">Nucleotide-binding</keyword>
<proteinExistence type="predicted"/>
<sequence>MEELLEANLMELVKTGDIHHEDMRVAFFRLISLLSEYGSIFEQVLSEIENPLTWWLASKASSEEAIICLPTLSNSCDLLHSIVAELEFFEFDELSKEKLDVIIEVLQKKEIVSVPEGALVLWSKREEVFGDEFLKVIFSTENAEGLISSDLWRIFEESRENAFLRILGKIEEYSSETVLAEIKNTIDSWEDNFTIFTNCEEDQIRTSLELLLETNSFARKAENYLIEAEDDIRFVMLLKFLEERGDLDIISNPLSLAFHRAELIQKADVTLSIDENEEDDFKSFFDEISTSENITRAFEAAEILRDQKIGGFLKSELQKRVRLSVAVKAEHEPEKLVKLILEHSNEETEVAYFFDDHKEANTIPDVEDILVISTNVSNRDNFISMLSANIENPFSWGISSVSGDNSSCLVPLIAASSKSIKEEITEFFSEESIVLSFEENSTTKVDPVMIEECIVNFYKEMPQNIRSFFEKTIFSKIVEDKKVDWMETQLGEIALSIFDKSTPAQELKISFTALLNRHGGSFETMKRIFDQLKMKHLNEVIGDMVLAEKFLMKYIEIVILSSFVGDNKDSSVMENILEIQPEFFSQKERSIAFQSLSKKAKSSKIFSKFSDSGGKPGVFLRTNEDIELKKDDQLAQFLKQTVVSHYHLSEEKEDMNEIPNVSLDSILGVGKMSFVTIGRVTCEEELAELKVKNIKGSVLKVFIKPYSRSSLLKLEDSSVEKFLEPLSGVKFSDIGGTTRGFVLQTKFDMNLGQFLEKKGWLFKEDAPTLESRVFLLKKILEAIGYLHENNINHLNLKPSNVLITQDLAGRKTALDVCVRDLRDNNLKKNEMMLCPGFTSPEQFISSTISETSDLYPIARLILFCLLDNHLFWFLCSRPNTREVLQDHLDGLEQLPELMFCVKQNLSMSSDFRQNSVQQLKSKLPSMLGELKHASPRLKELFNFRPILKVPNSLWAGTLTGPSLPERISIFLENLNDPSISSECNDTYLKLSYFVCYSFKAAVDKELSPKGKLWTIENIMLLFTGAIYDEKCFTFVTSQYAKKDLNLFRILRRMMEMLCFGSLVQNAPWVDVIEMLNKDRPTSTRKVLELRQTMVKEGNELCFEVPVVTMTAEKIAMISLQKKMTLVQRQKEICLETEKEIDIIKCLKIDSLIRDQTKCENFSLNEECLYLQFS</sequence>
<organism evidence="3 4">
    <name type="scientific">Oikopleura dioica</name>
    <name type="common">Tunicate</name>
    <dbReference type="NCBI Taxonomy" id="34765"/>
    <lineage>
        <taxon>Eukaryota</taxon>
        <taxon>Metazoa</taxon>
        <taxon>Chordata</taxon>
        <taxon>Tunicata</taxon>
        <taxon>Appendicularia</taxon>
        <taxon>Copelata</taxon>
        <taxon>Oikopleuridae</taxon>
        <taxon>Oikopleura</taxon>
    </lineage>
</organism>